<dbReference type="GeneID" id="90037682"/>
<name>A0ABR1F884_9ASCO</name>
<protein>
    <recommendedName>
        <fullName evidence="3">F-box domain-containing protein</fullName>
    </recommendedName>
</protein>
<organism evidence="1 2">
    <name type="scientific">Myxozyma melibiosi</name>
    <dbReference type="NCBI Taxonomy" id="54550"/>
    <lineage>
        <taxon>Eukaryota</taxon>
        <taxon>Fungi</taxon>
        <taxon>Dikarya</taxon>
        <taxon>Ascomycota</taxon>
        <taxon>Saccharomycotina</taxon>
        <taxon>Lipomycetes</taxon>
        <taxon>Lipomycetales</taxon>
        <taxon>Lipomycetaceae</taxon>
        <taxon>Myxozyma</taxon>
    </lineage>
</organism>
<evidence type="ECO:0000313" key="1">
    <source>
        <dbReference type="EMBL" id="KAK7206040.1"/>
    </source>
</evidence>
<accession>A0ABR1F884</accession>
<gene>
    <name evidence="1" type="ORF">BZA70DRAFT_275512</name>
</gene>
<proteinExistence type="predicted"/>
<evidence type="ECO:0000313" key="2">
    <source>
        <dbReference type="Proteomes" id="UP001498771"/>
    </source>
</evidence>
<reference evidence="1 2" key="1">
    <citation type="submission" date="2024-03" db="EMBL/GenBank/DDBJ databases">
        <title>Genome-scale model development and genomic sequencing of the oleaginous clade Lipomyces.</title>
        <authorList>
            <consortium name="Lawrence Berkeley National Laboratory"/>
            <person name="Czajka J.J."/>
            <person name="Han Y."/>
            <person name="Kim J."/>
            <person name="Mondo S.J."/>
            <person name="Hofstad B.A."/>
            <person name="Robles A."/>
            <person name="Haridas S."/>
            <person name="Riley R."/>
            <person name="LaButti K."/>
            <person name="Pangilinan J."/>
            <person name="Andreopoulos W."/>
            <person name="Lipzen A."/>
            <person name="Yan J."/>
            <person name="Wang M."/>
            <person name="Ng V."/>
            <person name="Grigoriev I.V."/>
            <person name="Spatafora J.W."/>
            <person name="Magnuson J.K."/>
            <person name="Baker S.E."/>
            <person name="Pomraning K.R."/>
        </authorList>
    </citation>
    <scope>NUCLEOTIDE SEQUENCE [LARGE SCALE GENOMIC DNA]</scope>
    <source>
        <strain evidence="1 2">Phaff 52-87</strain>
    </source>
</reference>
<dbReference type="Proteomes" id="UP001498771">
    <property type="component" value="Unassembled WGS sequence"/>
</dbReference>
<evidence type="ECO:0008006" key="3">
    <source>
        <dbReference type="Google" id="ProtNLM"/>
    </source>
</evidence>
<sequence>MAPECGVARYSPITITHLPAELIERIALFLSHADFNAFRLSLPPLAGVDLNDEAFLRTKMIYEFGLEGYQYASALKADPDPQLQRVASSWDMIYGGMEEQWKIPFGDMKGWGATGFDGTPLEPAYAYPHIRLIPAHHVLDFGIVPVHVFRNIRVAPGNYLLQYRLCIKERPLEKYADFDNLEFNVYLYRSDFKNDRNSPTDPINPTRDLISSTIFGARTACEIARGTKDVELAEFYVPPGRYSGYEWRTLMIEIRETDRLSRFKSGLNLEYVHLKRSEQGSDRLKTVRVVPQKLGPRLSWKLRPENIKSTSTSSSLLQWGAEKVAIALREKLNDFPESSKFFE</sequence>
<dbReference type="RefSeq" id="XP_064769073.1">
    <property type="nucleotide sequence ID" value="XM_064912170.1"/>
</dbReference>
<keyword evidence="2" id="KW-1185">Reference proteome</keyword>
<dbReference type="EMBL" id="JBBJBU010000003">
    <property type="protein sequence ID" value="KAK7206040.1"/>
    <property type="molecule type" value="Genomic_DNA"/>
</dbReference>
<comment type="caution">
    <text evidence="1">The sequence shown here is derived from an EMBL/GenBank/DDBJ whole genome shotgun (WGS) entry which is preliminary data.</text>
</comment>